<evidence type="ECO:0000313" key="2">
    <source>
        <dbReference type="Proteomes" id="UP000553209"/>
    </source>
</evidence>
<comment type="caution">
    <text evidence="1">The sequence shown here is derived from an EMBL/GenBank/DDBJ whole genome shotgun (WGS) entry which is preliminary data.</text>
</comment>
<sequence length="206" mass="23870">MISNAQRTHLHLPTDIPLEDWKSLGEQIFVIWDSSGWWLGDWLVYGQDHFPSRYRIAINETSLSYQTLRNYSWIARKFPVERRRKELSFQHHSEVASLTEEMQEKWLDRCQKFNWSRNELRRRIKAALAAGGPQADNVRVDHKIDLRVEAQRKARWAKAAEFAEKDLDSWIVSVLDEVAESVMSGNSGTFDIGTPGNTAVIDANQN</sequence>
<reference evidence="1 2" key="1">
    <citation type="submission" date="2020-04" db="EMBL/GenBank/DDBJ databases">
        <title>MicrobeNet Type strains.</title>
        <authorList>
            <person name="Nicholson A.C."/>
        </authorList>
    </citation>
    <scope>NUCLEOTIDE SEQUENCE [LARGE SCALE GENOMIC DNA]</scope>
    <source>
        <strain evidence="1 2">ATCC 23612</strain>
    </source>
</reference>
<evidence type="ECO:0000313" key="1">
    <source>
        <dbReference type="EMBL" id="NKZ01355.1"/>
    </source>
</evidence>
<dbReference type="Proteomes" id="UP000553209">
    <property type="component" value="Unassembled WGS sequence"/>
</dbReference>
<protein>
    <submittedName>
        <fullName evidence="1">DUF1016 domain-containing protein</fullName>
    </submittedName>
</protein>
<dbReference type="EMBL" id="JAAXPG010000035">
    <property type="protein sequence ID" value="NKZ01355.1"/>
    <property type="molecule type" value="Genomic_DNA"/>
</dbReference>
<name>A0A7X6MHZ8_9ACTN</name>
<dbReference type="InterPro" id="IPR049735">
    <property type="entry name" value="NovE/LmbU-like"/>
</dbReference>
<dbReference type="NCBIfam" id="NF038070">
    <property type="entry name" value="LmbU_fam_TF"/>
    <property type="match status" value="1"/>
</dbReference>
<accession>A0A7X6MHZ8</accession>
<dbReference type="RefSeq" id="WP_168444169.1">
    <property type="nucleotide sequence ID" value="NZ_JAAXPG010000035.1"/>
</dbReference>
<gene>
    <name evidence="1" type="ORF">HGB44_27320</name>
</gene>
<proteinExistence type="predicted"/>
<organism evidence="1 2">
    <name type="scientific">Nocardiopsis alborubida</name>
    <dbReference type="NCBI Taxonomy" id="146802"/>
    <lineage>
        <taxon>Bacteria</taxon>
        <taxon>Bacillati</taxon>
        <taxon>Actinomycetota</taxon>
        <taxon>Actinomycetes</taxon>
        <taxon>Streptosporangiales</taxon>
        <taxon>Nocardiopsidaceae</taxon>
        <taxon>Nocardiopsis</taxon>
    </lineage>
</organism>
<keyword evidence="2" id="KW-1185">Reference proteome</keyword>
<dbReference type="AlphaFoldDB" id="A0A7X6MHZ8"/>